<gene>
    <name evidence="1" type="ORF">SAMEA4029009_CIC11G00000002322</name>
</gene>
<dbReference type="Pfam" id="PF21736">
    <property type="entry name" value="REC102"/>
    <property type="match status" value="1"/>
</dbReference>
<sequence length="210" mass="24029">MYEVADILNVSIGSKNVEGEFDANTCNHDSLTPAIFLQLRCNLFNKISDDFAYLSVNELSHLAVTFRCWTPNPRIHCDTLMDYFQYTFTSLIINLEYKFPLVFSVYGKRLVKVNYSNLVRSTLELATPLDGSSTPDHNMVLSQVLRKLQSFILYEYNTLNIMMECDTNKYRSKMCKESMTTGKCDFALKSLKNSAFCLRVPASHSPSDFV</sequence>
<dbReference type="AlphaFoldDB" id="A0A1L0CXN9"/>
<evidence type="ECO:0000313" key="1">
    <source>
        <dbReference type="EMBL" id="SGZ48423.1"/>
    </source>
</evidence>
<dbReference type="Proteomes" id="UP000182259">
    <property type="component" value="Chromosome I"/>
</dbReference>
<dbReference type="EMBL" id="LT635764">
    <property type="protein sequence ID" value="SGZ48423.1"/>
    <property type="molecule type" value="Genomic_DNA"/>
</dbReference>
<protein>
    <submittedName>
        <fullName evidence="1">CIC11C00000002322</fullName>
    </submittedName>
</protein>
<dbReference type="InterPro" id="IPR048920">
    <property type="entry name" value="REC102"/>
</dbReference>
<name>A0A1L0CXN9_9ASCO</name>
<organism evidence="1 2">
    <name type="scientific">Sungouiella intermedia</name>
    <dbReference type="NCBI Taxonomy" id="45354"/>
    <lineage>
        <taxon>Eukaryota</taxon>
        <taxon>Fungi</taxon>
        <taxon>Dikarya</taxon>
        <taxon>Ascomycota</taxon>
        <taxon>Saccharomycotina</taxon>
        <taxon>Pichiomycetes</taxon>
        <taxon>Metschnikowiaceae</taxon>
        <taxon>Sungouiella</taxon>
    </lineage>
</organism>
<evidence type="ECO:0000313" key="2">
    <source>
        <dbReference type="Proteomes" id="UP000182259"/>
    </source>
</evidence>
<accession>A0A1L0CXN9</accession>
<reference evidence="1 2" key="1">
    <citation type="submission" date="2016-10" db="EMBL/GenBank/DDBJ databases">
        <authorList>
            <person name="de Groot N.N."/>
        </authorList>
    </citation>
    <scope>NUCLEOTIDE SEQUENCE [LARGE SCALE GENOMIC DNA]</scope>
    <source>
        <strain evidence="1 2">PYCC 4715</strain>
    </source>
</reference>
<proteinExistence type="predicted"/>